<organism evidence="1 2">
    <name type="scientific">Panaeolus cyanescens</name>
    <dbReference type="NCBI Taxonomy" id="181874"/>
    <lineage>
        <taxon>Eukaryota</taxon>
        <taxon>Fungi</taxon>
        <taxon>Dikarya</taxon>
        <taxon>Basidiomycota</taxon>
        <taxon>Agaricomycotina</taxon>
        <taxon>Agaricomycetes</taxon>
        <taxon>Agaricomycetidae</taxon>
        <taxon>Agaricales</taxon>
        <taxon>Agaricineae</taxon>
        <taxon>Galeropsidaceae</taxon>
        <taxon>Panaeolus</taxon>
    </lineage>
</organism>
<reference evidence="1 2" key="1">
    <citation type="journal article" date="2018" name="Evol. Lett.">
        <title>Horizontal gene cluster transfer increased hallucinogenic mushroom diversity.</title>
        <authorList>
            <person name="Reynolds H.T."/>
            <person name="Vijayakumar V."/>
            <person name="Gluck-Thaler E."/>
            <person name="Korotkin H.B."/>
            <person name="Matheny P.B."/>
            <person name="Slot J.C."/>
        </authorList>
    </citation>
    <scope>NUCLEOTIDE SEQUENCE [LARGE SCALE GENOMIC DNA]</scope>
    <source>
        <strain evidence="1 2">2629</strain>
    </source>
</reference>
<accession>A0A409YV79</accession>
<protein>
    <submittedName>
        <fullName evidence="1">Uncharacterized protein</fullName>
    </submittedName>
</protein>
<dbReference type="EMBL" id="NHTK01000559">
    <property type="protein sequence ID" value="PPR06921.1"/>
    <property type="molecule type" value="Genomic_DNA"/>
</dbReference>
<proteinExistence type="predicted"/>
<gene>
    <name evidence="1" type="ORF">CVT24_011004</name>
</gene>
<comment type="caution">
    <text evidence="1">The sequence shown here is derived from an EMBL/GenBank/DDBJ whole genome shotgun (WGS) entry which is preliminary data.</text>
</comment>
<dbReference type="Proteomes" id="UP000284842">
    <property type="component" value="Unassembled WGS sequence"/>
</dbReference>
<dbReference type="OrthoDB" id="3071593at2759"/>
<evidence type="ECO:0000313" key="1">
    <source>
        <dbReference type="EMBL" id="PPR06921.1"/>
    </source>
</evidence>
<keyword evidence="2" id="KW-1185">Reference proteome</keyword>
<dbReference type="AlphaFoldDB" id="A0A409YV79"/>
<evidence type="ECO:0000313" key="2">
    <source>
        <dbReference type="Proteomes" id="UP000284842"/>
    </source>
</evidence>
<name>A0A409YV79_9AGAR</name>
<sequence length="277" mass="32005">MCRFNLSQELVDSIVDQLVADIEARQARTMPYDPRFQYPVSARMKELKVYALINRAFMRRSQKYLFSVIEIRPGLAVPSSFFSPVPNEVELSDTSHRTVNNILQVLERKPYLAMHVRRINTSASFGPLARRYEIISTLLHKLRAYENPKHLFLRFYAGDSPVRPPDYSFQSDTSLRFPHIQHLHVSNAVQVPISFIANNPELQTLVLENIEQMKDDTDGCSLVLRPKVKHLTLRDSGSFWRVFSQTKRHLAGSLSTSQLCIRCIFTIPVKTREPYLL</sequence>
<dbReference type="InParanoid" id="A0A409YV79"/>